<dbReference type="AlphaFoldDB" id="A0A1M4SEA0"/>
<organism evidence="2 3">
    <name type="scientific">Desulfofundulus australicus DSM 11792</name>
    <dbReference type="NCBI Taxonomy" id="1121425"/>
    <lineage>
        <taxon>Bacteria</taxon>
        <taxon>Bacillati</taxon>
        <taxon>Bacillota</taxon>
        <taxon>Clostridia</taxon>
        <taxon>Eubacteriales</taxon>
        <taxon>Peptococcaceae</taxon>
        <taxon>Desulfofundulus</taxon>
    </lineage>
</organism>
<keyword evidence="1" id="KW-1133">Transmembrane helix</keyword>
<name>A0A1M4SEA0_9FIRM</name>
<evidence type="ECO:0000313" key="2">
    <source>
        <dbReference type="EMBL" id="SHE30529.1"/>
    </source>
</evidence>
<keyword evidence="1" id="KW-0472">Membrane</keyword>
<accession>A0A1M4SEA0</accession>
<keyword evidence="1" id="KW-0812">Transmembrane</keyword>
<gene>
    <name evidence="2" type="ORF">SAMN02745218_00100</name>
</gene>
<proteinExistence type="predicted"/>
<evidence type="ECO:0000313" key="3">
    <source>
        <dbReference type="Proteomes" id="UP000184196"/>
    </source>
</evidence>
<keyword evidence="3" id="KW-1185">Reference proteome</keyword>
<dbReference type="Proteomes" id="UP000184196">
    <property type="component" value="Unassembled WGS sequence"/>
</dbReference>
<reference evidence="3" key="1">
    <citation type="submission" date="2016-11" db="EMBL/GenBank/DDBJ databases">
        <authorList>
            <person name="Varghese N."/>
            <person name="Submissions S."/>
        </authorList>
    </citation>
    <scope>NUCLEOTIDE SEQUENCE [LARGE SCALE GENOMIC DNA]</scope>
    <source>
        <strain evidence="3">DSM 11792</strain>
    </source>
</reference>
<feature type="transmembrane region" description="Helical" evidence="1">
    <location>
        <begin position="36"/>
        <end position="52"/>
    </location>
</feature>
<sequence length="53" mass="6122">MKRGGSMLVEPDKNEHIQGDEEEFFSVYVTERLEDYLALSLAAMILIVILLFF</sequence>
<evidence type="ECO:0000256" key="1">
    <source>
        <dbReference type="SAM" id="Phobius"/>
    </source>
</evidence>
<dbReference type="EMBL" id="FQUW01000004">
    <property type="protein sequence ID" value="SHE30529.1"/>
    <property type="molecule type" value="Genomic_DNA"/>
</dbReference>
<protein>
    <submittedName>
        <fullName evidence="2">Uncharacterized protein</fullName>
    </submittedName>
</protein>